<dbReference type="Proteomes" id="UP000288024">
    <property type="component" value="Unassembled WGS sequence"/>
</dbReference>
<dbReference type="PANTHER" id="PTHR43540:SF10">
    <property type="entry name" value="ISOCHORISMATASE"/>
    <property type="match status" value="1"/>
</dbReference>
<dbReference type="RefSeq" id="WP_127741201.1">
    <property type="nucleotide sequence ID" value="NZ_CAJCKN010000094.1"/>
</dbReference>
<dbReference type="InterPro" id="IPR036380">
    <property type="entry name" value="Isochorismatase-like_sf"/>
</dbReference>
<keyword evidence="2 4" id="KW-0378">Hydrolase</keyword>
<sequence>MLVKALINIDYTFDFIEGALPCGDPGIKIEEAITQITRQFIEEGHFTVFAIDLHTEKDAYHPETELFPPHNIKGTEGRNLYGALKEVYEQFKVHNNVYWMDKTRYSAFAGTDLEIKLNERNIKDIHLVGVCTDICVLHTAVDAYNKGYNLYIHEKATASFNEAGHIWALNHFKSTLGAAIL</sequence>
<dbReference type="GO" id="GO:0016787">
    <property type="term" value="F:hydrolase activity"/>
    <property type="evidence" value="ECO:0007669"/>
    <property type="project" value="UniProtKB-KW"/>
</dbReference>
<comment type="similarity">
    <text evidence="1">Belongs to the isochorismatase family.</text>
</comment>
<evidence type="ECO:0000256" key="1">
    <source>
        <dbReference type="ARBA" id="ARBA00006336"/>
    </source>
</evidence>
<dbReference type="PANTHER" id="PTHR43540">
    <property type="entry name" value="PEROXYUREIDOACRYLATE/UREIDOACRYLATE AMIDOHYDROLASE-RELATED"/>
    <property type="match status" value="1"/>
</dbReference>
<dbReference type="AlphaFoldDB" id="A0A3S2W1E1"/>
<name>A0A3S2W1E1_9BACI</name>
<evidence type="ECO:0000313" key="5">
    <source>
        <dbReference type="Proteomes" id="UP000288024"/>
    </source>
</evidence>
<dbReference type="CDD" id="cd00431">
    <property type="entry name" value="cysteine_hydrolases"/>
    <property type="match status" value="1"/>
</dbReference>
<comment type="caution">
    <text evidence="4">The sequence shown here is derived from an EMBL/GenBank/DDBJ whole genome shotgun (WGS) entry which is preliminary data.</text>
</comment>
<dbReference type="Gene3D" id="3.40.50.850">
    <property type="entry name" value="Isochorismatase-like"/>
    <property type="match status" value="1"/>
</dbReference>
<protein>
    <submittedName>
        <fullName evidence="4">Cysteine hydrolase</fullName>
    </submittedName>
</protein>
<reference evidence="4 5" key="1">
    <citation type="submission" date="2019-01" db="EMBL/GenBank/DDBJ databases">
        <title>Bacillus sp. M5HDSG1-1, whole genome shotgun sequence.</title>
        <authorList>
            <person name="Tuo L."/>
        </authorList>
    </citation>
    <scope>NUCLEOTIDE SEQUENCE [LARGE SCALE GENOMIC DNA]</scope>
    <source>
        <strain evidence="4 5">M5HDSG1-1</strain>
    </source>
</reference>
<evidence type="ECO:0000259" key="3">
    <source>
        <dbReference type="Pfam" id="PF00857"/>
    </source>
</evidence>
<dbReference type="SUPFAM" id="SSF52499">
    <property type="entry name" value="Isochorismatase-like hydrolases"/>
    <property type="match status" value="1"/>
</dbReference>
<keyword evidence="5" id="KW-1185">Reference proteome</keyword>
<evidence type="ECO:0000313" key="4">
    <source>
        <dbReference type="EMBL" id="RVT57921.1"/>
    </source>
</evidence>
<gene>
    <name evidence="4" type="ORF">EM808_22975</name>
</gene>
<dbReference type="GeneID" id="87617768"/>
<dbReference type="EMBL" id="RZTZ01000014">
    <property type="protein sequence ID" value="RVT57921.1"/>
    <property type="molecule type" value="Genomic_DNA"/>
</dbReference>
<proteinExistence type="inferred from homology"/>
<feature type="domain" description="Isochorismatase-like" evidence="3">
    <location>
        <begin position="5"/>
        <end position="176"/>
    </location>
</feature>
<organism evidence="4 5">
    <name type="scientific">Niallia taxi</name>
    <dbReference type="NCBI Taxonomy" id="2499688"/>
    <lineage>
        <taxon>Bacteria</taxon>
        <taxon>Bacillati</taxon>
        <taxon>Bacillota</taxon>
        <taxon>Bacilli</taxon>
        <taxon>Bacillales</taxon>
        <taxon>Bacillaceae</taxon>
        <taxon>Niallia</taxon>
    </lineage>
</organism>
<dbReference type="InterPro" id="IPR000868">
    <property type="entry name" value="Isochorismatase-like_dom"/>
</dbReference>
<accession>A0A3S2W1E1</accession>
<evidence type="ECO:0000256" key="2">
    <source>
        <dbReference type="ARBA" id="ARBA00022801"/>
    </source>
</evidence>
<dbReference type="InterPro" id="IPR050272">
    <property type="entry name" value="Isochorismatase-like_hydrls"/>
</dbReference>
<dbReference type="Pfam" id="PF00857">
    <property type="entry name" value="Isochorismatase"/>
    <property type="match status" value="1"/>
</dbReference>